<dbReference type="SUPFAM" id="SSF142338">
    <property type="entry name" value="CofD-like"/>
    <property type="match status" value="1"/>
</dbReference>
<dbReference type="PANTHER" id="PTHR30135:SF3">
    <property type="entry name" value="GLUCONEOGENESIS FACTOR-RELATED"/>
    <property type="match status" value="1"/>
</dbReference>
<protein>
    <recommendedName>
        <fullName evidence="4">Gluconeogenesis factor</fullName>
    </recommendedName>
</protein>
<dbReference type="InterPro" id="IPR002882">
    <property type="entry name" value="CofD"/>
</dbReference>
<evidence type="ECO:0000313" key="3">
    <source>
        <dbReference type="Proteomes" id="UP000033901"/>
    </source>
</evidence>
<evidence type="ECO:0000313" key="2">
    <source>
        <dbReference type="EMBL" id="KKT66519.1"/>
    </source>
</evidence>
<sequence length="339" mass="38473">MDNKPRFKQKIVTFGGGTGQFHLLSGLRELNQNSLITAVAGSWDSGGSSGILRTELGVLPPGDARRCILALMPDEKQRMVAQRLFDDRLEDVAGPLKGHSFGNLMTVRLDNIYRGQDRGIEAELELFRVRAKVMPVSLTRVDLVAETAKGNQIVGETNIDQRVKDKNFDRKDRIVRIYFDTRADANPQVIKEIKEADKIVFAPGDLYTSVLPHLLVDEVREAVIKSSAKLVFVLNLATKPGETDSYKASDFLEAFLFYLNAPGRLDYLIVNSNHLEKEILDIYEEEGQNLVEVDEENIRKLEPKAKIIKKPVSRYLNKEHLLRHDPLLLRKSPKRTRWK</sequence>
<reference evidence="2 3" key="1">
    <citation type="journal article" date="2015" name="Nature">
        <title>rRNA introns, odd ribosomes, and small enigmatic genomes across a large radiation of phyla.</title>
        <authorList>
            <person name="Brown C.T."/>
            <person name="Hug L.A."/>
            <person name="Thomas B.C."/>
            <person name="Sharon I."/>
            <person name="Castelle C.J."/>
            <person name="Singh A."/>
            <person name="Wilkins M.J."/>
            <person name="Williams K.H."/>
            <person name="Banfield J.F."/>
        </authorList>
    </citation>
    <scope>NUCLEOTIDE SEQUENCE [LARGE SCALE GENOMIC DNA]</scope>
</reference>
<dbReference type="PATRIC" id="fig|1618413.3.peg.334"/>
<dbReference type="InterPro" id="IPR010119">
    <property type="entry name" value="Gluconeogen_factor"/>
</dbReference>
<proteinExistence type="predicted"/>
<dbReference type="Pfam" id="PF01933">
    <property type="entry name" value="CofD"/>
    <property type="match status" value="1"/>
</dbReference>
<dbReference type="CDD" id="cd07187">
    <property type="entry name" value="YvcK_like"/>
    <property type="match status" value="1"/>
</dbReference>
<dbReference type="GO" id="GO:0043743">
    <property type="term" value="F:LPPG:FO 2-phospho-L-lactate transferase activity"/>
    <property type="evidence" value="ECO:0007669"/>
    <property type="project" value="InterPro"/>
</dbReference>
<dbReference type="InterPro" id="IPR038136">
    <property type="entry name" value="CofD-like_dom_sf"/>
</dbReference>
<accession>A0A0G1M3L7</accession>
<evidence type="ECO:0000256" key="1">
    <source>
        <dbReference type="ARBA" id="ARBA00022490"/>
    </source>
</evidence>
<dbReference type="PANTHER" id="PTHR30135">
    <property type="entry name" value="UNCHARACTERIZED PROTEIN YVCK-RELATED"/>
    <property type="match status" value="1"/>
</dbReference>
<gene>
    <name evidence="2" type="ORF">UW61_C0025G0002</name>
</gene>
<organism evidence="2 3">
    <name type="scientific">Candidatus Curtissbacteria bacterium GW2011_GWC1_44_33</name>
    <dbReference type="NCBI Taxonomy" id="1618413"/>
    <lineage>
        <taxon>Bacteria</taxon>
        <taxon>Candidatus Curtissiibacteriota</taxon>
    </lineage>
</organism>
<evidence type="ECO:0008006" key="4">
    <source>
        <dbReference type="Google" id="ProtNLM"/>
    </source>
</evidence>
<keyword evidence="1" id="KW-0963">Cytoplasm</keyword>
<comment type="caution">
    <text evidence="2">The sequence shown here is derived from an EMBL/GenBank/DDBJ whole genome shotgun (WGS) entry which is preliminary data.</text>
</comment>
<dbReference type="Proteomes" id="UP000033901">
    <property type="component" value="Unassembled WGS sequence"/>
</dbReference>
<dbReference type="AlphaFoldDB" id="A0A0G1M3L7"/>
<name>A0A0G1M3L7_9BACT</name>
<dbReference type="EMBL" id="LCIZ01000025">
    <property type="protein sequence ID" value="KKT66519.1"/>
    <property type="molecule type" value="Genomic_DNA"/>
</dbReference>
<dbReference type="NCBIfam" id="TIGR01826">
    <property type="entry name" value="CofD_related"/>
    <property type="match status" value="1"/>
</dbReference>
<dbReference type="Gene3D" id="3.40.50.10680">
    <property type="entry name" value="CofD-like domains"/>
    <property type="match status" value="1"/>
</dbReference>